<dbReference type="Pfam" id="PF01568">
    <property type="entry name" value="Molydop_binding"/>
    <property type="match status" value="1"/>
</dbReference>
<dbReference type="CDD" id="cd02769">
    <property type="entry name" value="MopB_DMSOR-BSOR-TMAOR"/>
    <property type="match status" value="1"/>
</dbReference>
<feature type="binding site" evidence="6">
    <location>
        <position position="152"/>
    </location>
    <ligand>
        <name>Mo-bis(molybdopterin guanine dinucleotide)</name>
        <dbReference type="ChEBI" id="CHEBI:60539"/>
    </ligand>
</feature>
<comment type="cofactor">
    <cofactor evidence="6">
        <name>Mo-bis(molybdopterin guanine dinucleotide)</name>
        <dbReference type="ChEBI" id="CHEBI:60539"/>
    </cofactor>
    <text evidence="6">Binds 1 molybdenum-bis(molybdopterin guanine dinucleotide) (Mo-bis-MGD) cofactor per subunit.</text>
</comment>
<dbReference type="GO" id="GO:0030288">
    <property type="term" value="C:outer membrane-bounded periplasmic space"/>
    <property type="evidence" value="ECO:0007669"/>
    <property type="project" value="TreeGrafter"/>
</dbReference>
<feature type="binding site" evidence="6">
    <location>
        <position position="533"/>
    </location>
    <ligand>
        <name>Mo-bis(molybdopterin guanine dinucleotide)</name>
        <dbReference type="ChEBI" id="CHEBI:60539"/>
    </ligand>
</feature>
<dbReference type="Gene3D" id="2.40.40.20">
    <property type="match status" value="1"/>
</dbReference>
<dbReference type="InterPro" id="IPR041954">
    <property type="entry name" value="CT_DMSOR/BSOR/TMAOR"/>
</dbReference>
<sequence>MLDRRKFLKISTSLSTLTFLPHTLMAKNIEASKVSLGLVKNGQIITAAHWGILKLTIKDGKIIKSEPWEKITKNDNTLQHYTADMVYKSRIKYPYVRKSYLENPDHPKPELRGKDEFVRVSYDQAIKLIAKELKKTRDDKGTNAIFGGSYGWKSSGNMHNCRILLHRFLNITGGFVGTTGDYSTGASQVIMPYVVGSIEVYEQQTSWENILSNSKYVVIWGANPLATLRIAWTSSEQRGLAYFEKLKDSKIKVICIDPIKTDTAKFLNAQWIAPRPNTDVALMMGMASHLIKKQKVAYKFLENYTTGFDQFQNYLEGKEDGIKKDAQWASKICNINKKTIENLAELFYDNPTMIMSGWGMQRAHHGEQPHWMLITLCAILGQIGTKGGGFGLSYHYSNGGVPTCKGGIISGMNAASLGIYKDGKFQGLAKENVSNANAEWLENTTNHSFPVARIADALLNPGKTIDHNGSKITYPDIDFIYWVGGNPLVHHQDTNTNIKAWRKPRTIVVNEIYWTPTAKMADIIMPTTSSYERDDITMTGDYSNMHIVPMKQAVKPIGESKDDYTIFSDICKIYGTDIFNAYTQKDKKPKDFIKQYYNDALKQTKGFGEAFSTPMPSFEEFWAKNEPITFEPSAQSLEYTRFADFIEDPILNALGTDSGLIEIYSKTIQNYHYDDCKAHPTWFEPIEYLGNATKEAPFHLLTNHPKDRLHSQLCHTNLRNTYAIKNREPILINSKDAKNLGIEDGDVVRVFNKRGEVLAGAIVSDEIMQGVVRLCEGAWYDPDENGLCKCGSANVLTLDMPSSKLSNGNISHTGLVNIEKFKGKLPNINAFSPPKGAN</sequence>
<evidence type="ECO:0000256" key="4">
    <source>
        <dbReference type="ARBA" id="ARBA00022764"/>
    </source>
</evidence>
<feature type="binding site" evidence="6">
    <location>
        <position position="490"/>
    </location>
    <ligand>
        <name>Mo-bis(molybdopterin guanine dinucleotide)</name>
        <dbReference type="ChEBI" id="CHEBI:60539"/>
    </ligand>
</feature>
<feature type="binding site" evidence="6">
    <location>
        <position position="563"/>
    </location>
    <ligand>
        <name>Mo-bis(molybdopterin guanine dinucleotide)</name>
        <dbReference type="ChEBI" id="CHEBI:60539"/>
    </ligand>
</feature>
<dbReference type="PROSITE" id="PS00932">
    <property type="entry name" value="MOLYBDOPTERIN_PROK_3"/>
    <property type="match status" value="1"/>
</dbReference>
<dbReference type="InterPro" id="IPR006655">
    <property type="entry name" value="Mopterin_OxRdtase_prok_CS"/>
</dbReference>
<dbReference type="PANTHER" id="PTHR43742">
    <property type="entry name" value="TRIMETHYLAMINE-N-OXIDE REDUCTASE"/>
    <property type="match status" value="1"/>
</dbReference>
<dbReference type="InterPro" id="IPR041460">
    <property type="entry name" value="Molybdopterin_N"/>
</dbReference>
<dbReference type="Gene3D" id="3.90.55.10">
    <property type="entry name" value="Dimethylsulfoxide Reductase, domain 3"/>
    <property type="match status" value="1"/>
</dbReference>
<dbReference type="SUPFAM" id="SSF50692">
    <property type="entry name" value="ADC-like"/>
    <property type="match status" value="1"/>
</dbReference>
<feature type="binding site" evidence="6">
    <location>
        <position position="362"/>
    </location>
    <ligand>
        <name>Mo-bis(molybdopterin guanine dinucleotide)</name>
        <dbReference type="ChEBI" id="CHEBI:60539"/>
    </ligand>
</feature>
<feature type="domain" description="Molybdopterin oxidoreductase N-terminal" evidence="9">
    <location>
        <begin position="46"/>
        <end position="87"/>
    </location>
</feature>
<dbReference type="AlphaFoldDB" id="A0A424Z374"/>
<dbReference type="PANTHER" id="PTHR43742:SF10">
    <property type="entry name" value="TRIMETHYLAMINE-N-OXIDE REDUCTASE 2"/>
    <property type="match status" value="1"/>
</dbReference>
<dbReference type="Pfam" id="PF18364">
    <property type="entry name" value="Molybdopterin_N"/>
    <property type="match status" value="1"/>
</dbReference>
<feature type="domain" description="Molybdopterin oxidoreductase" evidence="7">
    <location>
        <begin position="90"/>
        <end position="572"/>
    </location>
</feature>
<evidence type="ECO:0000259" key="9">
    <source>
        <dbReference type="Pfam" id="PF18364"/>
    </source>
</evidence>
<feature type="binding site" evidence="6">
    <location>
        <position position="486"/>
    </location>
    <ligand>
        <name>Mo-bis(molybdopterin guanine dinucleotide)</name>
        <dbReference type="ChEBI" id="CHEBI:60539"/>
    </ligand>
</feature>
<dbReference type="InterPro" id="IPR050612">
    <property type="entry name" value="Prok_Mopterin_Oxidored"/>
</dbReference>
<feature type="domain" description="Molybdopterin dinucleotide-binding" evidence="8">
    <location>
        <begin position="698"/>
        <end position="809"/>
    </location>
</feature>
<reference evidence="10 11" key="1">
    <citation type="submission" date="2018-08" db="EMBL/GenBank/DDBJ databases">
        <title>Survival mechanisms of Campylobacter hepaticus identified by genomic analysis and comparative transcriptomic analysis of in vivo and in vitro derived bacteria.</title>
        <authorList>
            <person name="Van T.T.H."/>
            <person name="Moore R.J."/>
        </authorList>
    </citation>
    <scope>NUCLEOTIDE SEQUENCE [LARGE SCALE GENOMIC DNA]</scope>
    <source>
        <strain evidence="10 11">54L</strain>
    </source>
</reference>
<keyword evidence="4" id="KW-0574">Periplasm</keyword>
<dbReference type="EMBL" id="QURW01000001">
    <property type="protein sequence ID" value="RQD88756.1"/>
    <property type="molecule type" value="Genomic_DNA"/>
</dbReference>
<dbReference type="GO" id="GO:0016491">
    <property type="term" value="F:oxidoreductase activity"/>
    <property type="evidence" value="ECO:0007669"/>
    <property type="project" value="UniProtKB-KW"/>
</dbReference>
<dbReference type="GO" id="GO:0030151">
    <property type="term" value="F:molybdenum ion binding"/>
    <property type="evidence" value="ECO:0007669"/>
    <property type="project" value="TreeGrafter"/>
</dbReference>
<evidence type="ECO:0000256" key="3">
    <source>
        <dbReference type="ARBA" id="ARBA00022723"/>
    </source>
</evidence>
<dbReference type="NCBIfam" id="TIGR00509">
    <property type="entry name" value="bisC_fam"/>
    <property type="match status" value="1"/>
</dbReference>
<evidence type="ECO:0000259" key="8">
    <source>
        <dbReference type="Pfam" id="PF01568"/>
    </source>
</evidence>
<dbReference type="InterPro" id="IPR006656">
    <property type="entry name" value="Mopterin_OxRdtase"/>
</dbReference>
<dbReference type="InterPro" id="IPR009010">
    <property type="entry name" value="Asp_de-COase-like_dom_sf"/>
</dbReference>
<dbReference type="RefSeq" id="WP_124134170.1">
    <property type="nucleotide sequence ID" value="NZ_QURW01000001.1"/>
</dbReference>
<evidence type="ECO:0000313" key="10">
    <source>
        <dbReference type="EMBL" id="RQD88756.1"/>
    </source>
</evidence>
<dbReference type="SUPFAM" id="SSF53706">
    <property type="entry name" value="Formate dehydrogenase/DMSO reductase, domains 1-3"/>
    <property type="match status" value="1"/>
</dbReference>
<feature type="binding site" evidence="6">
    <location>
        <position position="794"/>
    </location>
    <ligand>
        <name>Mo-bis(molybdopterin guanine dinucleotide)</name>
        <dbReference type="ChEBI" id="CHEBI:60539"/>
    </ligand>
</feature>
<keyword evidence="3 6" id="KW-0479">Metal-binding</keyword>
<dbReference type="Gene3D" id="3.40.228.10">
    <property type="entry name" value="Dimethylsulfoxide Reductase, domain 2"/>
    <property type="match status" value="1"/>
</dbReference>
<dbReference type="GO" id="GO:0009055">
    <property type="term" value="F:electron transfer activity"/>
    <property type="evidence" value="ECO:0007669"/>
    <property type="project" value="TreeGrafter"/>
</dbReference>
<keyword evidence="2 6" id="KW-0500">Molybdenum</keyword>
<comment type="caution">
    <text evidence="10">The sequence shown here is derived from an EMBL/GenBank/DDBJ whole genome shotgun (WGS) entry which is preliminary data.</text>
</comment>
<proteinExistence type="inferred from homology"/>
<dbReference type="Pfam" id="PF00384">
    <property type="entry name" value="Molybdopterin"/>
    <property type="match status" value="1"/>
</dbReference>
<comment type="similarity">
    <text evidence="1">Belongs to the prokaryotic molybdopterin-containing oxidoreductase family.</text>
</comment>
<dbReference type="Gene3D" id="3.40.50.740">
    <property type="match status" value="1"/>
</dbReference>
<dbReference type="FunFam" id="2.40.40.20:FF:000009">
    <property type="entry name" value="Biotin sulfoxide reductase 2"/>
    <property type="match status" value="1"/>
</dbReference>
<dbReference type="CDD" id="cd02793">
    <property type="entry name" value="MopB_CT_DMSOR-BSOR-TMAOR"/>
    <property type="match status" value="1"/>
</dbReference>
<dbReference type="InterPro" id="IPR006657">
    <property type="entry name" value="MoPterin_dinucl-bd_dom"/>
</dbReference>
<keyword evidence="5" id="KW-0560">Oxidoreductase</keyword>
<dbReference type="GO" id="GO:0043546">
    <property type="term" value="F:molybdopterin cofactor binding"/>
    <property type="evidence" value="ECO:0007669"/>
    <property type="project" value="InterPro"/>
</dbReference>
<evidence type="ECO:0000259" key="7">
    <source>
        <dbReference type="Pfam" id="PF00384"/>
    </source>
</evidence>
<name>A0A424Z374_9BACT</name>
<organism evidence="10 11">
    <name type="scientific">Campylobacter hepaticus</name>
    <dbReference type="NCBI Taxonomy" id="1813019"/>
    <lineage>
        <taxon>Bacteria</taxon>
        <taxon>Pseudomonadati</taxon>
        <taxon>Campylobacterota</taxon>
        <taxon>Epsilonproteobacteria</taxon>
        <taxon>Campylobacterales</taxon>
        <taxon>Campylobacteraceae</taxon>
        <taxon>Campylobacter</taxon>
    </lineage>
</organism>
<evidence type="ECO:0000256" key="2">
    <source>
        <dbReference type="ARBA" id="ARBA00022505"/>
    </source>
</evidence>
<dbReference type="Proteomes" id="UP000286095">
    <property type="component" value="Unassembled WGS sequence"/>
</dbReference>
<protein>
    <submittedName>
        <fullName evidence="10">Molybdopterin guanine dinucleotide-containing S/N-oxide reductase</fullName>
    </submittedName>
</protein>
<dbReference type="GO" id="GO:0009061">
    <property type="term" value="P:anaerobic respiration"/>
    <property type="evidence" value="ECO:0007669"/>
    <property type="project" value="TreeGrafter"/>
</dbReference>
<evidence type="ECO:0000256" key="5">
    <source>
        <dbReference type="ARBA" id="ARBA00023002"/>
    </source>
</evidence>
<evidence type="ECO:0000256" key="1">
    <source>
        <dbReference type="ARBA" id="ARBA00010312"/>
    </source>
</evidence>
<evidence type="ECO:0000256" key="6">
    <source>
        <dbReference type="PIRSR" id="PIRSR606658-1"/>
    </source>
</evidence>
<dbReference type="InterPro" id="IPR006658">
    <property type="entry name" value="BisC"/>
</dbReference>
<gene>
    <name evidence="10" type="ORF">DZD40_00705</name>
</gene>
<accession>A0A424Z374</accession>
<evidence type="ECO:0000313" key="11">
    <source>
        <dbReference type="Proteomes" id="UP000286095"/>
    </source>
</evidence>